<dbReference type="AlphaFoldDB" id="A0A9X2F4U6"/>
<gene>
    <name evidence="1" type="ORF">NF867_15775</name>
</gene>
<organism evidence="1 2">
    <name type="scientific">Solitalea agri</name>
    <dbReference type="NCBI Taxonomy" id="2953739"/>
    <lineage>
        <taxon>Bacteria</taxon>
        <taxon>Pseudomonadati</taxon>
        <taxon>Bacteroidota</taxon>
        <taxon>Sphingobacteriia</taxon>
        <taxon>Sphingobacteriales</taxon>
        <taxon>Sphingobacteriaceae</taxon>
        <taxon>Solitalea</taxon>
    </lineage>
</organism>
<dbReference type="Proteomes" id="UP001155182">
    <property type="component" value="Unassembled WGS sequence"/>
</dbReference>
<comment type="caution">
    <text evidence="1">The sequence shown here is derived from an EMBL/GenBank/DDBJ whole genome shotgun (WGS) entry which is preliminary data.</text>
</comment>
<sequence length="184" mass="21784">MKICFSILLIFFSFHLYGQIEPQNDWPKSIQTKFKSIGLQKNDTVLVYYQELGPWTDLPDSCKSIPSVWVLWKVKGQYLAIELLCESLKTSNTKIISSKPFDCFINHIKDFQLKDKYLKKHKFLPPIPTDGSWEYLILITSNNLIHLNLSEHQRIDPIWRKFDWINPTLEAFDSTVKELYKKER</sequence>
<dbReference type="EMBL" id="JAMWYS010000053">
    <property type="protein sequence ID" value="MCO4294321.1"/>
    <property type="molecule type" value="Genomic_DNA"/>
</dbReference>
<evidence type="ECO:0000313" key="1">
    <source>
        <dbReference type="EMBL" id="MCO4294321.1"/>
    </source>
</evidence>
<accession>A0A9X2F4U6</accession>
<proteinExistence type="predicted"/>
<name>A0A9X2F4U6_9SPHI</name>
<reference evidence="1" key="1">
    <citation type="submission" date="2022-06" db="EMBL/GenBank/DDBJ databases">
        <title>Solitalea sp. MAHUQ-68 isolated from rhizospheric soil.</title>
        <authorList>
            <person name="Huq M.A."/>
        </authorList>
    </citation>
    <scope>NUCLEOTIDE SEQUENCE</scope>
    <source>
        <strain evidence="1">MAHUQ-68</strain>
    </source>
</reference>
<evidence type="ECO:0000313" key="2">
    <source>
        <dbReference type="Proteomes" id="UP001155182"/>
    </source>
</evidence>
<dbReference type="RefSeq" id="WP_252589349.1">
    <property type="nucleotide sequence ID" value="NZ_JAMWYS010000053.1"/>
</dbReference>
<protein>
    <submittedName>
        <fullName evidence="1">Uncharacterized protein</fullName>
    </submittedName>
</protein>
<keyword evidence="2" id="KW-1185">Reference proteome</keyword>